<dbReference type="Pfam" id="PF08501">
    <property type="entry name" value="Shikimate_dh_N"/>
    <property type="match status" value="1"/>
</dbReference>
<dbReference type="NCBIfam" id="TIGR00507">
    <property type="entry name" value="aroE"/>
    <property type="match status" value="1"/>
</dbReference>
<dbReference type="GO" id="GO:0004764">
    <property type="term" value="F:shikimate 3-dehydrogenase (NADP+) activity"/>
    <property type="evidence" value="ECO:0007669"/>
    <property type="project" value="UniProtKB-UniRule"/>
</dbReference>
<evidence type="ECO:0000256" key="6">
    <source>
        <dbReference type="ARBA" id="ARBA00023141"/>
    </source>
</evidence>
<feature type="binding site" evidence="8">
    <location>
        <position position="245"/>
    </location>
    <ligand>
        <name>NADP(+)</name>
        <dbReference type="ChEBI" id="CHEBI:58349"/>
    </ligand>
</feature>
<dbReference type="InterPro" id="IPR022893">
    <property type="entry name" value="Shikimate_DH_fam"/>
</dbReference>
<dbReference type="KEGG" id="mbat:BN1208_1266"/>
<feature type="binding site" evidence="8">
    <location>
        <position position="90"/>
    </location>
    <ligand>
        <name>shikimate</name>
        <dbReference type="ChEBI" id="CHEBI:36208"/>
    </ligand>
</feature>
<dbReference type="GO" id="GO:0009423">
    <property type="term" value="P:chorismate biosynthetic process"/>
    <property type="evidence" value="ECO:0007669"/>
    <property type="project" value="UniProtKB-UniRule"/>
</dbReference>
<feature type="binding site" evidence="8">
    <location>
        <begin position="130"/>
        <end position="134"/>
    </location>
    <ligand>
        <name>NADP(+)</name>
        <dbReference type="ChEBI" id="CHEBI:58349"/>
    </ligand>
</feature>
<evidence type="ECO:0000256" key="8">
    <source>
        <dbReference type="HAMAP-Rule" id="MF_00222"/>
    </source>
</evidence>
<comment type="catalytic activity">
    <reaction evidence="7 8">
        <text>shikimate + NADP(+) = 3-dehydroshikimate + NADPH + H(+)</text>
        <dbReference type="Rhea" id="RHEA:17737"/>
        <dbReference type="ChEBI" id="CHEBI:15378"/>
        <dbReference type="ChEBI" id="CHEBI:16630"/>
        <dbReference type="ChEBI" id="CHEBI:36208"/>
        <dbReference type="ChEBI" id="CHEBI:57783"/>
        <dbReference type="ChEBI" id="CHEBI:58349"/>
        <dbReference type="EC" id="1.1.1.25"/>
    </reaction>
</comment>
<dbReference type="GO" id="GO:0005829">
    <property type="term" value="C:cytosol"/>
    <property type="evidence" value="ECO:0007669"/>
    <property type="project" value="TreeGrafter"/>
</dbReference>
<keyword evidence="13" id="KW-1185">Reference proteome</keyword>
<protein>
    <recommendedName>
        <fullName evidence="2 8">Shikimate dehydrogenase (NADP(+))</fullName>
        <shortName evidence="8">SDH</shortName>
        <ecNumber evidence="2 8">1.1.1.25</ecNumber>
    </recommendedName>
</protein>
<dbReference type="GO" id="GO:0019632">
    <property type="term" value="P:shikimate metabolic process"/>
    <property type="evidence" value="ECO:0007669"/>
    <property type="project" value="InterPro"/>
</dbReference>
<dbReference type="Gene3D" id="3.40.50.720">
    <property type="entry name" value="NAD(P)-binding Rossmann-like Domain"/>
    <property type="match status" value="1"/>
</dbReference>
<feature type="active site" description="Proton acceptor" evidence="8">
    <location>
        <position position="69"/>
    </location>
</feature>
<evidence type="ECO:0000259" key="9">
    <source>
        <dbReference type="Pfam" id="PF01488"/>
    </source>
</evidence>
<dbReference type="Proteomes" id="UP000064007">
    <property type="component" value="Chromosome 1"/>
</dbReference>
<keyword evidence="3 8" id="KW-0028">Amino-acid biosynthesis</keyword>
<evidence type="ECO:0000259" key="10">
    <source>
        <dbReference type="Pfam" id="PF08501"/>
    </source>
</evidence>
<comment type="similarity">
    <text evidence="8">Belongs to the shikimate dehydrogenase family.</text>
</comment>
<dbReference type="EC" id="1.1.1.25" evidence="2 8"/>
<feature type="binding site" evidence="8">
    <location>
        <position position="65"/>
    </location>
    <ligand>
        <name>shikimate</name>
        <dbReference type="ChEBI" id="CHEBI:36208"/>
    </ligand>
</feature>
<dbReference type="SUPFAM" id="SSF53223">
    <property type="entry name" value="Aminoacid dehydrogenase-like, N-terminal domain"/>
    <property type="match status" value="1"/>
</dbReference>
<dbReference type="UniPathway" id="UPA00053">
    <property type="reaction ID" value="UER00087"/>
</dbReference>
<evidence type="ECO:0000256" key="4">
    <source>
        <dbReference type="ARBA" id="ARBA00022857"/>
    </source>
</evidence>
<evidence type="ECO:0000256" key="7">
    <source>
        <dbReference type="ARBA" id="ARBA00049442"/>
    </source>
</evidence>
<evidence type="ECO:0000256" key="5">
    <source>
        <dbReference type="ARBA" id="ARBA00023002"/>
    </source>
</evidence>
<dbReference type="HAMAP" id="MF_00222">
    <property type="entry name" value="Shikimate_DH_AroE"/>
    <property type="match status" value="1"/>
</dbReference>
<comment type="pathway">
    <text evidence="1 8">Metabolic intermediate biosynthesis; chorismate biosynthesis; chorismate from D-erythrose 4-phosphate and phosphoenolpyruvate: step 4/7.</text>
</comment>
<feature type="binding site" evidence="8">
    <location>
        <position position="252"/>
    </location>
    <ligand>
        <name>shikimate</name>
        <dbReference type="ChEBI" id="CHEBI:36208"/>
    </ligand>
</feature>
<dbReference type="SUPFAM" id="SSF51735">
    <property type="entry name" value="NAD(P)-binding Rossmann-fold domains"/>
    <property type="match status" value="1"/>
</dbReference>
<dbReference type="NCBIfam" id="NF001310">
    <property type="entry name" value="PRK00258.1-2"/>
    <property type="match status" value="1"/>
</dbReference>
<accession>A0A0D6EXD1</accession>
<keyword evidence="6 8" id="KW-0057">Aromatic amino acid biosynthesis</keyword>
<feature type="binding site" evidence="8">
    <location>
        <begin position="154"/>
        <end position="159"/>
    </location>
    <ligand>
        <name>NADP(+)</name>
        <dbReference type="ChEBI" id="CHEBI:58349"/>
    </ligand>
</feature>
<feature type="binding site" evidence="8">
    <location>
        <position position="105"/>
    </location>
    <ligand>
        <name>shikimate</name>
        <dbReference type="ChEBI" id="CHEBI:36208"/>
    </ligand>
</feature>
<dbReference type="Gene3D" id="3.40.50.10860">
    <property type="entry name" value="Leucine Dehydrogenase, chain A, domain 1"/>
    <property type="match status" value="1"/>
</dbReference>
<reference evidence="13" key="1">
    <citation type="submission" date="2014-12" db="EMBL/GenBank/DDBJ databases">
        <authorList>
            <person name="Salcher M.M."/>
        </authorList>
    </citation>
    <scope>NUCLEOTIDE SEQUENCE [LARGE SCALE GENOMIC DNA]</scope>
    <source>
        <strain evidence="13">MMS-10A-171</strain>
    </source>
</reference>
<dbReference type="HOGENOM" id="CLU_044063_2_1_4"/>
<evidence type="ECO:0000259" key="11">
    <source>
        <dbReference type="Pfam" id="PF18317"/>
    </source>
</evidence>
<feature type="domain" description="Shikimate dehydrogenase substrate binding N-terminal" evidence="10">
    <location>
        <begin position="10"/>
        <end position="92"/>
    </location>
</feature>
<feature type="domain" description="SDH C-terminal" evidence="11">
    <location>
        <begin position="245"/>
        <end position="274"/>
    </location>
</feature>
<dbReference type="FunFam" id="3.40.50.10860:FF:000006">
    <property type="entry name" value="Shikimate dehydrogenase (NADP(+))"/>
    <property type="match status" value="1"/>
</dbReference>
<dbReference type="GO" id="GO:0050661">
    <property type="term" value="F:NADP binding"/>
    <property type="evidence" value="ECO:0007669"/>
    <property type="project" value="InterPro"/>
</dbReference>
<sequence>MTELEKHFAVIGNPIHHSLSPQIHSAFAKEVGLHIDYEAILSPLDEFKNTIHQLIAQKVSGANVTLPFKKEAYELASQHSNHARIAEAVNTLEFKNDEIIGHNTDGIGLVRDLEQNLNVDLKSKKILLIGAGGAAEGVIYSMLEKKPSELILTNRTIEKSNVIQNKMDVHAKSFDVNLNVIEIAKCPHQYFDVIINATSAGLNNTELGIDHKVFHEGSLAYEMVYGKETFFIEQAQSQGSKTSDGLGMLVEQAAEAFFIWHLIKPQTKSVIESLKGF</sequence>
<evidence type="ECO:0000313" key="12">
    <source>
        <dbReference type="EMBL" id="CEZ20146.1"/>
    </source>
</evidence>
<feature type="binding site" evidence="8">
    <location>
        <position position="225"/>
    </location>
    <ligand>
        <name>shikimate</name>
        <dbReference type="ChEBI" id="CHEBI:36208"/>
    </ligand>
</feature>
<comment type="function">
    <text evidence="8">Involved in the biosynthesis of the chorismate, which leads to the biosynthesis of aromatic amino acids. Catalyzes the reversible NADPH linked reduction of 3-dehydroshikimate (DHSA) to yield shikimate (SA).</text>
</comment>
<feature type="binding site" evidence="8">
    <location>
        <position position="223"/>
    </location>
    <ligand>
        <name>NADP(+)</name>
        <dbReference type="ChEBI" id="CHEBI:58349"/>
    </ligand>
</feature>
<dbReference type="STRING" id="1581557.BN1208_1266"/>
<dbReference type="InterPro" id="IPR011342">
    <property type="entry name" value="Shikimate_DH"/>
</dbReference>
<dbReference type="GO" id="GO:0008652">
    <property type="term" value="P:amino acid biosynthetic process"/>
    <property type="evidence" value="ECO:0007669"/>
    <property type="project" value="UniProtKB-KW"/>
</dbReference>
<dbReference type="EMBL" id="LN827929">
    <property type="protein sequence ID" value="CEZ20146.1"/>
    <property type="molecule type" value="Genomic_DNA"/>
</dbReference>
<evidence type="ECO:0000256" key="2">
    <source>
        <dbReference type="ARBA" id="ARBA00012962"/>
    </source>
</evidence>
<evidence type="ECO:0000256" key="1">
    <source>
        <dbReference type="ARBA" id="ARBA00004871"/>
    </source>
</evidence>
<feature type="binding site" evidence="8">
    <location>
        <begin position="18"/>
        <end position="20"/>
    </location>
    <ligand>
        <name>shikimate</name>
        <dbReference type="ChEBI" id="CHEBI:36208"/>
    </ligand>
</feature>
<dbReference type="InterPro" id="IPR046346">
    <property type="entry name" value="Aminoacid_DH-like_N_sf"/>
</dbReference>
<dbReference type="InterPro" id="IPR036291">
    <property type="entry name" value="NAD(P)-bd_dom_sf"/>
</dbReference>
<dbReference type="GO" id="GO:0009073">
    <property type="term" value="P:aromatic amino acid family biosynthetic process"/>
    <property type="evidence" value="ECO:0007669"/>
    <property type="project" value="UniProtKB-KW"/>
</dbReference>
<dbReference type="InterPro" id="IPR013708">
    <property type="entry name" value="Shikimate_DH-bd_N"/>
</dbReference>
<proteinExistence type="inferred from homology"/>
<dbReference type="AlphaFoldDB" id="A0A0D6EXD1"/>
<keyword evidence="4 8" id="KW-0521">NADP</keyword>
<feature type="domain" description="Quinate/shikimate 5-dehydrogenase/glutamyl-tRNA reductase" evidence="9">
    <location>
        <begin position="116"/>
        <end position="200"/>
    </location>
</feature>
<evidence type="ECO:0000313" key="13">
    <source>
        <dbReference type="Proteomes" id="UP000064007"/>
    </source>
</evidence>
<dbReference type="InterPro" id="IPR041121">
    <property type="entry name" value="SDH_C"/>
</dbReference>
<gene>
    <name evidence="8 12" type="primary">aroE</name>
    <name evidence="12" type="ORF">BN1208_1266</name>
</gene>
<name>A0A0D6EXD1_9PROT</name>
<dbReference type="OrthoDB" id="9776868at2"/>
<comment type="subunit">
    <text evidence="8">Homodimer.</text>
</comment>
<organism evidence="12 13">
    <name type="scientific">Candidatus Methylopumilus planktonicus</name>
    <dbReference type="NCBI Taxonomy" id="1581557"/>
    <lineage>
        <taxon>Bacteria</taxon>
        <taxon>Pseudomonadati</taxon>
        <taxon>Pseudomonadota</taxon>
        <taxon>Betaproteobacteria</taxon>
        <taxon>Nitrosomonadales</taxon>
        <taxon>Methylophilaceae</taxon>
        <taxon>Candidatus Methylopumilus</taxon>
    </lineage>
</organism>
<evidence type="ECO:0000256" key="3">
    <source>
        <dbReference type="ARBA" id="ARBA00022605"/>
    </source>
</evidence>
<keyword evidence="5 8" id="KW-0560">Oxidoreductase</keyword>
<dbReference type="InterPro" id="IPR006151">
    <property type="entry name" value="Shikm_DH/Glu-tRNA_Rdtase"/>
</dbReference>
<dbReference type="Pfam" id="PF01488">
    <property type="entry name" value="Shikimate_DH"/>
    <property type="match status" value="1"/>
</dbReference>
<dbReference type="Pfam" id="PF18317">
    <property type="entry name" value="SDH_C"/>
    <property type="match status" value="1"/>
</dbReference>
<dbReference type="PANTHER" id="PTHR21089:SF1">
    <property type="entry name" value="BIFUNCTIONAL 3-DEHYDROQUINATE DEHYDRATASE_SHIKIMATE DEHYDROGENASE, CHLOROPLASTIC"/>
    <property type="match status" value="1"/>
</dbReference>
<dbReference type="PANTHER" id="PTHR21089">
    <property type="entry name" value="SHIKIMATE DEHYDROGENASE"/>
    <property type="match status" value="1"/>
</dbReference>
<dbReference type="RefSeq" id="WP_046488902.1">
    <property type="nucleotide sequence ID" value="NZ_LN827929.1"/>
</dbReference>
<dbReference type="CDD" id="cd01065">
    <property type="entry name" value="NAD_bind_Shikimate_DH"/>
    <property type="match status" value="1"/>
</dbReference>
<comment type="caution">
    <text evidence="8">Lacks conserved residue(s) required for the propagation of feature annotation.</text>
</comment>